<feature type="transmembrane region" description="Helical" evidence="1">
    <location>
        <begin position="1297"/>
        <end position="1319"/>
    </location>
</feature>
<evidence type="ECO:0008006" key="4">
    <source>
        <dbReference type="Google" id="ProtNLM"/>
    </source>
</evidence>
<proteinExistence type="predicted"/>
<dbReference type="OrthoDB" id="301682at2759"/>
<evidence type="ECO:0000256" key="1">
    <source>
        <dbReference type="SAM" id="Phobius"/>
    </source>
</evidence>
<comment type="caution">
    <text evidence="2">The sequence shown here is derived from an EMBL/GenBank/DDBJ whole genome shotgun (WGS) entry which is preliminary data.</text>
</comment>
<keyword evidence="1" id="KW-0472">Membrane</keyword>
<keyword evidence="1" id="KW-1133">Transmembrane helix</keyword>
<dbReference type="EMBL" id="CAJJDN010000136">
    <property type="protein sequence ID" value="CAD8122063.1"/>
    <property type="molecule type" value="Genomic_DNA"/>
</dbReference>
<evidence type="ECO:0000313" key="2">
    <source>
        <dbReference type="EMBL" id="CAD8122063.1"/>
    </source>
</evidence>
<keyword evidence="3" id="KW-1185">Reference proteome</keyword>
<accession>A0A8S1R3Y2</accession>
<evidence type="ECO:0000313" key="3">
    <source>
        <dbReference type="Proteomes" id="UP000692954"/>
    </source>
</evidence>
<reference evidence="2" key="1">
    <citation type="submission" date="2021-01" db="EMBL/GenBank/DDBJ databases">
        <authorList>
            <consortium name="Genoscope - CEA"/>
            <person name="William W."/>
        </authorList>
    </citation>
    <scope>NUCLEOTIDE SEQUENCE</scope>
</reference>
<gene>
    <name evidence="2" type="ORF">PSON_ATCC_30995.1.T1360052</name>
</gene>
<protein>
    <recommendedName>
        <fullName evidence="4">Transmembrane protein</fullName>
    </recommendedName>
</protein>
<dbReference type="Proteomes" id="UP000692954">
    <property type="component" value="Unassembled WGS sequence"/>
</dbReference>
<name>A0A8S1R3Y2_9CILI</name>
<organism evidence="2 3">
    <name type="scientific">Paramecium sonneborni</name>
    <dbReference type="NCBI Taxonomy" id="65129"/>
    <lineage>
        <taxon>Eukaryota</taxon>
        <taxon>Sar</taxon>
        <taxon>Alveolata</taxon>
        <taxon>Ciliophora</taxon>
        <taxon>Intramacronucleata</taxon>
        <taxon>Oligohymenophorea</taxon>
        <taxon>Peniculida</taxon>
        <taxon>Parameciidae</taxon>
        <taxon>Paramecium</taxon>
    </lineage>
</organism>
<keyword evidence="1" id="KW-0812">Transmembrane</keyword>
<sequence length="1342" mass="155329">MLIPLLIAISLARNLTILPTVNELWINDLKDIFGSIDNPSYELTPLDSPFVIVDSINLMGFTNHIMNEQPKSFVSNNKFTQFAVLDLQNIVYWTKQTLPVDTPQFLGKIQLNETCYNLDFIDDNTLIIDCLDSKQFNQFTFLQLGSSTKQTKLVDRNIINQSLITFRKINVLDDDCVLLGQSSVNLSYIDVYDLNSMNNTGYQLNTTIISKIAQIKDKQYQFRLVDFKSKFGLIYVLDESRLMILSYQEEWKLHLQIQLIAKGVAFDVKIVSDFNGNEKFEFVVLTQNGKLYYYNDFANSPIEMNIVGQSIQISNQYILVQQDQNLLQININDKQIVKSKIWNQNKFLVSGLYSTLIEVEKTFTKRYILSNGYIQGQSKSTIYNQSQITLKATYIDTLQKQQIQISRISYQFLNNTDQNLYQINTPSLFENAIQGNIYYENLNPFLSGPNQKYSSESGSSDLILNFYRQIEQLQELFPTDIVFQETIAIDQNQAILIFQRRNLTLQLWGCNFIVPKSGCAPQTIWLNIDVELTKNTFSVWSFEKDFYFAFTSKSNEVQIWEIAPEKIQRIQNIKNKNDAVIQILGVHKNLYILLEKGEIEVYELGLLVEKIIPAEPALQIFNNPYHSNQIIIVKTKTTLIVYRFNFIGQVIEYFQNYNSDIYVSIYDQSFIVVNSTMIQEYLMTSSQIKLTKQLPLYEYKIINPNYAFQSKHNGLLFIPCELNEKISFLIYQPQVLARDALISVINTNIQGDLKNFIISVDGFQTSLFFYQYQKQNSFYQVLKRTQANSIFKSTEKFVDYCQTIDQTFTVSNSFDQQDFTTKLTVLNRMDNITIIDTNLQEILLDENNSTNYLSLGGNWYKGQVVNIKAECNQCPSEIVLNEPIYPLTYNFLDNARIITQFDEDHQVVVNKNELLIIGSNLNQTLKLSLQQEYQTIAIHPKQKYMILAANDDKNTNLLMISCKNINSCSQLQTKTIQLTAANQMQIIQEDYLFISTAQELVIYHITQIENSWTIEQKSSINITTYSPCKGINYFILQQIETDNGSDYSVTLLDSTNQILFLFYRFKNGSLTLVNSGIRNLYDEILNQAQYVQQDTKFIQLLSYSQIFKTITQFIYIKMILITNNVASYGIKFEFNLNYDYQGSQIQFIVNQYGDWTTLAAGSIKSNKLCIPYSNGFNSVILFYNIPTQSQSIIKPSTITSISGIHSNVLPYNTPLVVYVFNTENQQYYLLTNLQRYQDKICVNLYSLNDQPILAITNTVSLDLQQQITIFVTNDFSSASKQFTLKSLYVPFQNSVNIGWIITVIVFASLLVFIILFYMIRRRAIRLSFQNYQAMEEFQLRNI</sequence>